<dbReference type="PROSITE" id="PS50206">
    <property type="entry name" value="RHODANESE_3"/>
    <property type="match status" value="1"/>
</dbReference>
<protein>
    <submittedName>
        <fullName evidence="2">Rhodanese-like domain containing protein, putative</fullName>
    </submittedName>
</protein>
<dbReference type="Pfam" id="PF00581">
    <property type="entry name" value="Rhodanese"/>
    <property type="match status" value="1"/>
</dbReference>
<accession>A0A7G2CNH5</accession>
<dbReference type="VEuPathDB" id="TriTrypDB:ADEAN_000800300"/>
<name>A0A7G2CNH5_9TRYP</name>
<dbReference type="AlphaFoldDB" id="A0A7G2CNH5"/>
<evidence type="ECO:0000259" key="1">
    <source>
        <dbReference type="PROSITE" id="PS50206"/>
    </source>
</evidence>
<dbReference type="Gene3D" id="3.40.250.10">
    <property type="entry name" value="Rhodanese-like domain"/>
    <property type="match status" value="1"/>
</dbReference>
<dbReference type="PANTHER" id="PTHR44086">
    <property type="entry name" value="THIOSULFATE SULFURTRANSFERASE RDL2, MITOCHONDRIAL-RELATED"/>
    <property type="match status" value="1"/>
</dbReference>
<dbReference type="GO" id="GO:0005739">
    <property type="term" value="C:mitochondrion"/>
    <property type="evidence" value="ECO:0007669"/>
    <property type="project" value="TreeGrafter"/>
</dbReference>
<organism evidence="2 3">
    <name type="scientific">Angomonas deanei</name>
    <dbReference type="NCBI Taxonomy" id="59799"/>
    <lineage>
        <taxon>Eukaryota</taxon>
        <taxon>Discoba</taxon>
        <taxon>Euglenozoa</taxon>
        <taxon>Kinetoplastea</taxon>
        <taxon>Metakinetoplastina</taxon>
        <taxon>Trypanosomatida</taxon>
        <taxon>Trypanosomatidae</taxon>
        <taxon>Strigomonadinae</taxon>
        <taxon>Angomonas</taxon>
    </lineage>
</organism>
<evidence type="ECO:0000313" key="2">
    <source>
        <dbReference type="EMBL" id="CAD2220481.1"/>
    </source>
</evidence>
<dbReference type="InterPro" id="IPR036873">
    <property type="entry name" value="Rhodanese-like_dom_sf"/>
</dbReference>
<feature type="domain" description="Rhodanese" evidence="1">
    <location>
        <begin position="23"/>
        <end position="116"/>
    </location>
</feature>
<keyword evidence="3" id="KW-1185">Reference proteome</keyword>
<sequence length="134" mass="15515">MSFHRHLNMYDFEALIKAKQDGKEKQIKIVDLREPYERRKKGALTVPFALHLTSSDLVKMTRMTAKDFSKTYGVEKLKKGDVIMLICEGGDRVESAYGYLREKGFKHVFGVTAPIEQLTFLHQYRVRGDDDDDL</sequence>
<evidence type="ECO:0000313" key="3">
    <source>
        <dbReference type="Proteomes" id="UP000515908"/>
    </source>
</evidence>
<gene>
    <name evidence="2" type="ORF">ADEAN_000800300</name>
</gene>
<dbReference type="SUPFAM" id="SSF52821">
    <property type="entry name" value="Rhodanese/Cell cycle control phosphatase"/>
    <property type="match status" value="1"/>
</dbReference>
<proteinExistence type="predicted"/>
<dbReference type="PANTHER" id="PTHR44086:SF10">
    <property type="entry name" value="THIOSULFATE SULFURTRANSFERASE_RHODANESE-LIKE DOMAIN-CONTAINING PROTEIN 3"/>
    <property type="match status" value="1"/>
</dbReference>
<dbReference type="EMBL" id="LR877161">
    <property type="protein sequence ID" value="CAD2220481.1"/>
    <property type="molecule type" value="Genomic_DNA"/>
</dbReference>
<dbReference type="InterPro" id="IPR001763">
    <property type="entry name" value="Rhodanese-like_dom"/>
</dbReference>
<reference evidence="2 3" key="1">
    <citation type="submission" date="2020-08" db="EMBL/GenBank/DDBJ databases">
        <authorList>
            <person name="Newling K."/>
            <person name="Davey J."/>
            <person name="Forrester S."/>
        </authorList>
    </citation>
    <scope>NUCLEOTIDE SEQUENCE [LARGE SCALE GENOMIC DNA]</scope>
    <source>
        <strain evidence="3">Crithidia deanei Carvalho (ATCC PRA-265)</strain>
    </source>
</reference>
<dbReference type="GO" id="GO:0004792">
    <property type="term" value="F:thiosulfate-cyanide sulfurtransferase activity"/>
    <property type="evidence" value="ECO:0007669"/>
    <property type="project" value="TreeGrafter"/>
</dbReference>
<dbReference type="Proteomes" id="UP000515908">
    <property type="component" value="Chromosome 17"/>
</dbReference>